<accession>A0A6C0EVS1</accession>
<reference evidence="1" key="1">
    <citation type="journal article" date="2020" name="Nature">
        <title>Giant virus diversity and host interactions through global metagenomics.</title>
        <authorList>
            <person name="Schulz F."/>
            <person name="Roux S."/>
            <person name="Paez-Espino D."/>
            <person name="Jungbluth S."/>
            <person name="Walsh D.A."/>
            <person name="Denef V.J."/>
            <person name="McMahon K.D."/>
            <person name="Konstantinidis K.T."/>
            <person name="Eloe-Fadrosh E.A."/>
            <person name="Kyrpides N.C."/>
            <person name="Woyke T."/>
        </authorList>
    </citation>
    <scope>NUCLEOTIDE SEQUENCE</scope>
    <source>
        <strain evidence="1">GVMAG-M-3300009161-34</strain>
    </source>
</reference>
<sequence>MNSQENIKIFKKMCKWLKTLNLDKEAYNHTLYNLYFTWCGLRTACLLSRVGPKSSEFAETFGLGFKEGPYFDIPGNNFIYFINKKFIKKFEPLFQRLEDTYILPNPKSEYFAPEVNIERAKIIGTILGFDKKCVIKVNRVQCENDICIFFYVHPTIKYTELSEVFTYTGNINTPNWISYPIELMKRSKKYLEPIGLKLGFNVMDWS</sequence>
<dbReference type="EMBL" id="MN738962">
    <property type="protein sequence ID" value="QHT33276.1"/>
    <property type="molecule type" value="Genomic_DNA"/>
</dbReference>
<organism evidence="1">
    <name type="scientific">viral metagenome</name>
    <dbReference type="NCBI Taxonomy" id="1070528"/>
    <lineage>
        <taxon>unclassified sequences</taxon>
        <taxon>metagenomes</taxon>
        <taxon>organismal metagenomes</taxon>
    </lineage>
</organism>
<evidence type="ECO:0000313" key="1">
    <source>
        <dbReference type="EMBL" id="QHT33276.1"/>
    </source>
</evidence>
<name>A0A6C0EVS1_9ZZZZ</name>
<proteinExistence type="predicted"/>
<dbReference type="AlphaFoldDB" id="A0A6C0EVS1"/>
<protein>
    <submittedName>
        <fullName evidence="1">Uncharacterized protein</fullName>
    </submittedName>
</protein>